<sequence length="461" mass="50466">MCLGRMWNGESRSANRLGAWTDVNCDGGPSLGCRHARGDVIIAIVVGSARRLVFPWMRCMRQMRADESAPLSPFDSWVPLNNTLPWCRSCLTVRGGNTCTSSKGVDGCYLVDPASSHMLVSKINPCMWMHLLDKRSTQALPVALMIHDNSSDRTAFVPATNHSTFCPINFRCWTLGWVDRSAIGVHRSARPFCWRCAPALNWPGRASDAVTLKKLECSKQAYALDTLHGITPHDYDPIVLAFGIGIIAIVGLQRGIPSKRESSARVDYVPALCTHRPSLRPIEWSGEVFGLRRRGRFTTGDVGWLEVFGTSVPLVSRGASPSAVSSWPNNKTLAPSAPRKLKSFSSPPPARRWCSCGRRCDTLILKTLGTDISALASMKNVVKCDTWCELQNPMNHRVFECKLRPKPLGRGHAFLGVAHRCPRTLATCQAPSGANVGFPGAMSHDWLKTESAVEGAVMDGG</sequence>
<dbReference type="AlphaFoldDB" id="A0AAV1VYQ6"/>
<accession>A0AAV1VYQ6</accession>
<proteinExistence type="predicted"/>
<organism evidence="1 2">
    <name type="scientific">Lupinus luteus</name>
    <name type="common">European yellow lupine</name>
    <dbReference type="NCBI Taxonomy" id="3873"/>
    <lineage>
        <taxon>Eukaryota</taxon>
        <taxon>Viridiplantae</taxon>
        <taxon>Streptophyta</taxon>
        <taxon>Embryophyta</taxon>
        <taxon>Tracheophyta</taxon>
        <taxon>Spermatophyta</taxon>
        <taxon>Magnoliopsida</taxon>
        <taxon>eudicotyledons</taxon>
        <taxon>Gunneridae</taxon>
        <taxon>Pentapetalae</taxon>
        <taxon>rosids</taxon>
        <taxon>fabids</taxon>
        <taxon>Fabales</taxon>
        <taxon>Fabaceae</taxon>
        <taxon>Papilionoideae</taxon>
        <taxon>50 kb inversion clade</taxon>
        <taxon>genistoids sensu lato</taxon>
        <taxon>core genistoids</taxon>
        <taxon>Genisteae</taxon>
        <taxon>Lupinus</taxon>
    </lineage>
</organism>
<reference evidence="1 2" key="1">
    <citation type="submission" date="2024-03" db="EMBL/GenBank/DDBJ databases">
        <authorList>
            <person name="Martinez-Hernandez J."/>
        </authorList>
    </citation>
    <scope>NUCLEOTIDE SEQUENCE [LARGE SCALE GENOMIC DNA]</scope>
</reference>
<name>A0AAV1VYQ6_LUPLU</name>
<dbReference type="PANTHER" id="PTHR34410">
    <property type="entry name" value="INTRON-ENCODED HOMING ENDONUCLEASE, PUTATIVE-RELATED"/>
    <property type="match status" value="1"/>
</dbReference>
<evidence type="ECO:0000313" key="2">
    <source>
        <dbReference type="Proteomes" id="UP001497480"/>
    </source>
</evidence>
<protein>
    <submittedName>
        <fullName evidence="1">Uncharacterized protein</fullName>
    </submittedName>
</protein>
<dbReference type="Proteomes" id="UP001497480">
    <property type="component" value="Unassembled WGS sequence"/>
</dbReference>
<dbReference type="EMBL" id="CAXHTB010000002">
    <property type="protein sequence ID" value="CAL0302128.1"/>
    <property type="molecule type" value="Genomic_DNA"/>
</dbReference>
<gene>
    <name evidence="1" type="ORF">LLUT_LOCUS3188</name>
</gene>
<dbReference type="PANTHER" id="PTHR34410:SF2">
    <property type="entry name" value="RRNA INTRON-ENCODED HOMING ENDONUCLEASE"/>
    <property type="match status" value="1"/>
</dbReference>
<evidence type="ECO:0000313" key="1">
    <source>
        <dbReference type="EMBL" id="CAL0302128.1"/>
    </source>
</evidence>
<keyword evidence="2" id="KW-1185">Reference proteome</keyword>
<comment type="caution">
    <text evidence="1">The sequence shown here is derived from an EMBL/GenBank/DDBJ whole genome shotgun (WGS) entry which is preliminary data.</text>
</comment>